<comment type="caution">
    <text evidence="1">The sequence shown here is derived from an EMBL/GenBank/DDBJ whole genome shotgun (WGS) entry which is preliminary data.</text>
</comment>
<evidence type="ECO:0000313" key="2">
    <source>
        <dbReference type="Proteomes" id="UP001476798"/>
    </source>
</evidence>
<dbReference type="EMBL" id="JAHRIO010010181">
    <property type="protein sequence ID" value="MEQ2160917.1"/>
    <property type="molecule type" value="Genomic_DNA"/>
</dbReference>
<keyword evidence="2" id="KW-1185">Reference proteome</keyword>
<accession>A0ABV0MS80</accession>
<evidence type="ECO:0000313" key="1">
    <source>
        <dbReference type="EMBL" id="MEQ2160917.1"/>
    </source>
</evidence>
<proteinExistence type="predicted"/>
<gene>
    <name evidence="1" type="ORF">GOODEAATRI_004389</name>
</gene>
<protein>
    <submittedName>
        <fullName evidence="1">Uncharacterized protein</fullName>
    </submittedName>
</protein>
<reference evidence="1 2" key="1">
    <citation type="submission" date="2021-06" db="EMBL/GenBank/DDBJ databases">
        <authorList>
            <person name="Palmer J.M."/>
        </authorList>
    </citation>
    <scope>NUCLEOTIDE SEQUENCE [LARGE SCALE GENOMIC DNA]</scope>
    <source>
        <strain evidence="1 2">GA_2019</strain>
        <tissue evidence="1">Muscle</tissue>
    </source>
</reference>
<dbReference type="Proteomes" id="UP001476798">
    <property type="component" value="Unassembled WGS sequence"/>
</dbReference>
<sequence>MLEVGSQWRFGNIFSRTALYEIRHAYCCFLIYFHAFSVAEIDDRMRALYEQTMKEWQGCEIIVRQREREKHAEALARCSSGASVERGPIQRDSTISTDANAVDSDDSLSALEMEDIPAGITCVTSENIKPRPLIGLAAPPISLAQREKMASEKLAQDHHLDTACNTSPEGTDLGLSEEEAEMDNVLTEPESGVMGGVTKYEESSEEQTYSVSIVQCKDILFLCYKHTLTTLPSFFSLARNTRHVLDQLASHRQRCQTLRQNILVLHY</sequence>
<organism evidence="1 2">
    <name type="scientific">Goodea atripinnis</name>
    <dbReference type="NCBI Taxonomy" id="208336"/>
    <lineage>
        <taxon>Eukaryota</taxon>
        <taxon>Metazoa</taxon>
        <taxon>Chordata</taxon>
        <taxon>Craniata</taxon>
        <taxon>Vertebrata</taxon>
        <taxon>Euteleostomi</taxon>
        <taxon>Actinopterygii</taxon>
        <taxon>Neopterygii</taxon>
        <taxon>Teleostei</taxon>
        <taxon>Neoteleostei</taxon>
        <taxon>Acanthomorphata</taxon>
        <taxon>Ovalentaria</taxon>
        <taxon>Atherinomorphae</taxon>
        <taxon>Cyprinodontiformes</taxon>
        <taxon>Goodeidae</taxon>
        <taxon>Goodea</taxon>
    </lineage>
</organism>
<name>A0ABV0MS80_9TELE</name>